<dbReference type="FunFam" id="3.40.720.10:FF:000079">
    <property type="entry name" value="Non-specific phospholipase C5"/>
    <property type="match status" value="1"/>
</dbReference>
<dbReference type="PANTHER" id="PTHR31956">
    <property type="entry name" value="NON-SPECIFIC PHOSPHOLIPASE C4-RELATED"/>
    <property type="match status" value="1"/>
</dbReference>
<evidence type="ECO:0000256" key="1">
    <source>
        <dbReference type="ARBA" id="ARBA00009717"/>
    </source>
</evidence>
<dbReference type="AlphaFoldDB" id="A0A7G2EIW4"/>
<dbReference type="Proteomes" id="UP000516314">
    <property type="component" value="Chromosome 3"/>
</dbReference>
<dbReference type="FunFam" id="3.40.720.10:FF:000011">
    <property type="entry name" value="Non-specific phospholipase C1"/>
    <property type="match status" value="2"/>
</dbReference>
<name>A0A7G2EIW4_ARATH</name>
<evidence type="ECO:0000256" key="5">
    <source>
        <dbReference type="SAM" id="MobiDB-lite"/>
    </source>
</evidence>
<keyword evidence="3" id="KW-0378">Hydrolase</keyword>
<dbReference type="EC" id="3.1.4.3" evidence="2"/>
<evidence type="ECO:0000313" key="7">
    <source>
        <dbReference type="Proteomes" id="UP000516314"/>
    </source>
</evidence>
<feature type="region of interest" description="Disordered" evidence="5">
    <location>
        <begin position="468"/>
        <end position="488"/>
    </location>
</feature>
<evidence type="ECO:0000256" key="4">
    <source>
        <dbReference type="ARBA" id="ARBA00047492"/>
    </source>
</evidence>
<evidence type="ECO:0000256" key="2">
    <source>
        <dbReference type="ARBA" id="ARBA00012018"/>
    </source>
</evidence>
<reference evidence="6 7" key="1">
    <citation type="submission" date="2020-09" db="EMBL/GenBank/DDBJ databases">
        <authorList>
            <person name="Ashkenazy H."/>
        </authorList>
    </citation>
    <scope>NUCLEOTIDE SEQUENCE [LARGE SCALE GENOMIC DNA]</scope>
    <source>
        <strain evidence="7">cv. Cdm-0</strain>
    </source>
</reference>
<evidence type="ECO:0000256" key="3">
    <source>
        <dbReference type="ARBA" id="ARBA00022801"/>
    </source>
</evidence>
<evidence type="ECO:0000313" key="6">
    <source>
        <dbReference type="EMBL" id="CAD5321962.1"/>
    </source>
</evidence>
<dbReference type="InterPro" id="IPR017850">
    <property type="entry name" value="Alkaline_phosphatase_core_sf"/>
</dbReference>
<protein>
    <recommendedName>
        <fullName evidence="2">phospholipase C</fullName>
        <ecNumber evidence="2">3.1.4.3</ecNumber>
    </recommendedName>
</protein>
<proteinExistence type="inferred from homology"/>
<organism evidence="6 7">
    <name type="scientific">Arabidopsis thaliana</name>
    <name type="common">Mouse-ear cress</name>
    <dbReference type="NCBI Taxonomy" id="3702"/>
    <lineage>
        <taxon>Eukaryota</taxon>
        <taxon>Viridiplantae</taxon>
        <taxon>Streptophyta</taxon>
        <taxon>Embryophyta</taxon>
        <taxon>Tracheophyta</taxon>
        <taxon>Spermatophyta</taxon>
        <taxon>Magnoliopsida</taxon>
        <taxon>eudicotyledons</taxon>
        <taxon>Gunneridae</taxon>
        <taxon>Pentapetalae</taxon>
        <taxon>rosids</taxon>
        <taxon>malvids</taxon>
        <taxon>Brassicales</taxon>
        <taxon>Brassicaceae</taxon>
        <taxon>Camelineae</taxon>
        <taxon>Arabidopsis</taxon>
    </lineage>
</organism>
<dbReference type="InterPro" id="IPR007312">
    <property type="entry name" value="Phosphoesterase"/>
</dbReference>
<dbReference type="Pfam" id="PF04185">
    <property type="entry name" value="Phosphoesterase"/>
    <property type="match status" value="2"/>
</dbReference>
<dbReference type="EMBL" id="LR881468">
    <property type="protein sequence ID" value="CAD5321962.1"/>
    <property type="molecule type" value="Genomic_DNA"/>
</dbReference>
<dbReference type="GO" id="GO:0009395">
    <property type="term" value="P:phospholipid catabolic process"/>
    <property type="evidence" value="ECO:0007669"/>
    <property type="project" value="UniProtKB-ARBA"/>
</dbReference>
<dbReference type="SUPFAM" id="SSF53649">
    <property type="entry name" value="Alkaline phosphatase-like"/>
    <property type="match status" value="2"/>
</dbReference>
<dbReference type="Gene3D" id="3.40.720.10">
    <property type="entry name" value="Alkaline Phosphatase, subunit A"/>
    <property type="match status" value="3"/>
</dbReference>
<sequence>MAETKKGSESYPIKTIVVLVQENRSFDHTLGWFKELNREIDGVMKSDQKFNPGFSSDLNSHNVVFGDQSQYVDPNPGHSIRDIYEQVFGKPWDSGHPDPNPGPATMSGFAQNAERKMKGMSSAVMNGFKPDALPVYKELVQNFAICDRWFASVPGATQPNRLFIHSATSHGTTNNERKLLIEGFPQKTIFESLDEAGFTFGIYYQCFPTTLFYRNLRKLKYLTRFHDYGLQFKKDCKEGNLPNYVVVEQRWYDLLLNPANDDHPSHDVSEGQKLVKEVYEALRSSPQWNEILFIVTYDEHGGFYDHVPTPLDGVPNPDGILGPPPYNFEFNRLGVRVPTFFISPWIEPGTVLHGSNGPYLMSQYEHSSIPATVKKIFKLKDFLTKRDSWAGTFESVITRNSPRQDCPGWFKELNREIDGVTKSDPKSNTVSSSDTNSLRVVFGDQSQYVNPDPGHSIQDIYEQVFGKPWDSGKPDPNPGHPNMSGFAQNAERNKKGMSSAVMNGFKPNALPVYKELVQNFAICDRWFASVPASTQPNRLYVHSATSHGATSNDKKLLLEGFPQKTIFESLDEAGFSFGIYYQFPPSTLFYRNLRKLKYLTHFHQYGIQFKKDCKEGKLPNYVVVEQRWFDLLSTPANDDHPSHDVSEGQKLVKEVYEALRSSPQWNEILFIITYDEHGGFYDHVPTPVDGVPNPDGILGPPPYNFEFNRLGVRVPTFFISPWIEPGTVLHGPNGPYPRSQYEHSSIPATVKTIFKLKDFLSKRDSWAGTFESVITRDSPRQDCPETLSTPIKLRGTMAKENAQLSEFQEDLVIMAAGLKGDYKNEELIHKLCKETCVADASKYVTNAFEKFLEESRKARDRGCDENDIVYCVDDDDDHVVIPPQSHSEASNAAAQPKTQTSFFNKLFSCFIRHD</sequence>
<dbReference type="PANTHER" id="PTHR31956:SF28">
    <property type="entry name" value="NON-SPECIFIC PHOSPHOLIPASE C4-RELATED"/>
    <property type="match status" value="1"/>
</dbReference>
<accession>A0A7G2EIW4</accession>
<dbReference type="GO" id="GO:0034480">
    <property type="term" value="F:phosphatidylcholine phospholipase C activity"/>
    <property type="evidence" value="ECO:0007669"/>
    <property type="project" value="UniProtKB-EC"/>
</dbReference>
<comment type="catalytic activity">
    <reaction evidence="4">
        <text>a 1,2-diacyl-sn-glycero-3-phosphocholine + H2O = phosphocholine + a 1,2-diacyl-sn-glycerol + H(+)</text>
        <dbReference type="Rhea" id="RHEA:10604"/>
        <dbReference type="ChEBI" id="CHEBI:15377"/>
        <dbReference type="ChEBI" id="CHEBI:15378"/>
        <dbReference type="ChEBI" id="CHEBI:17815"/>
        <dbReference type="ChEBI" id="CHEBI:57643"/>
        <dbReference type="ChEBI" id="CHEBI:295975"/>
        <dbReference type="EC" id="3.1.4.3"/>
    </reaction>
</comment>
<gene>
    <name evidence="6" type="ORF">AT9943_LOCUS10001</name>
</gene>
<comment type="similarity">
    <text evidence="1">Belongs to the bacterial phospholipase C family.</text>
</comment>